<dbReference type="Proteomes" id="UP000176204">
    <property type="component" value="Chromosome I"/>
</dbReference>
<dbReference type="KEGG" id="agl:PYTT_1424"/>
<keyword evidence="5" id="KW-1185">Reference proteome</keyword>
<dbReference type="InterPro" id="IPR002901">
    <property type="entry name" value="MGlyc_endo_b_GlcNAc-like_dom"/>
</dbReference>
<gene>
    <name evidence="4" type="ORF">PYTT_1424</name>
</gene>
<evidence type="ECO:0000256" key="2">
    <source>
        <dbReference type="SAM" id="SignalP"/>
    </source>
</evidence>
<accession>A0A1C7P9Y5</accession>
<dbReference type="PATRIC" id="fig|1679444.3.peg.1420"/>
<evidence type="ECO:0000259" key="3">
    <source>
        <dbReference type="Pfam" id="PF01832"/>
    </source>
</evidence>
<sequence length="170" mass="18612">MNFIAAFCVTLLCLPLFADTISDLRPAIRKSAVEHGIDPVLMEAIIRFESGNGKSKAARQKNNFGGLMRKRGGLQKFETPEQGVEAVAVLLEKYRASGLTSVESIGRRYCRRSTGRWVRNINSYRKAIVEGKYGAVEEGGAAEAAGKRSGSWFSQNAPDDEKKSSVSVRP</sequence>
<dbReference type="GO" id="GO:0004040">
    <property type="term" value="F:amidase activity"/>
    <property type="evidence" value="ECO:0007669"/>
    <property type="project" value="InterPro"/>
</dbReference>
<evidence type="ECO:0000313" key="5">
    <source>
        <dbReference type="Proteomes" id="UP000176204"/>
    </source>
</evidence>
<evidence type="ECO:0000256" key="1">
    <source>
        <dbReference type="SAM" id="MobiDB-lite"/>
    </source>
</evidence>
<feature type="chain" id="PRO_5014266467" evidence="2">
    <location>
        <begin position="19"/>
        <end position="170"/>
    </location>
</feature>
<feature type="region of interest" description="Disordered" evidence="1">
    <location>
        <begin position="139"/>
        <end position="170"/>
    </location>
</feature>
<name>A0A1C7P9Y5_9BACT</name>
<dbReference type="EMBL" id="LT629973">
    <property type="protein sequence ID" value="SEH88153.1"/>
    <property type="molecule type" value="Genomic_DNA"/>
</dbReference>
<organism evidence="4 5">
    <name type="scientific">Akkermansia glycaniphila</name>
    <dbReference type="NCBI Taxonomy" id="1679444"/>
    <lineage>
        <taxon>Bacteria</taxon>
        <taxon>Pseudomonadati</taxon>
        <taxon>Verrucomicrobiota</taxon>
        <taxon>Verrucomicrobiia</taxon>
        <taxon>Verrucomicrobiales</taxon>
        <taxon>Akkermansiaceae</taxon>
        <taxon>Akkermansia</taxon>
    </lineage>
</organism>
<dbReference type="Gene3D" id="1.10.530.10">
    <property type="match status" value="1"/>
</dbReference>
<dbReference type="AlphaFoldDB" id="A0A1C7P9Y5"/>
<dbReference type="SUPFAM" id="SSF53955">
    <property type="entry name" value="Lysozyme-like"/>
    <property type="match status" value="1"/>
</dbReference>
<dbReference type="InterPro" id="IPR023346">
    <property type="entry name" value="Lysozyme-like_dom_sf"/>
</dbReference>
<keyword evidence="2" id="KW-0732">Signal</keyword>
<protein>
    <submittedName>
        <fullName evidence="4">Mannosyl-glycoprotein endo-beta-n-acetylglucosaminidase</fullName>
    </submittedName>
</protein>
<dbReference type="RefSeq" id="WP_067771647.1">
    <property type="nucleotide sequence ID" value="NZ_LIGX01000001.1"/>
</dbReference>
<evidence type="ECO:0000313" key="4">
    <source>
        <dbReference type="EMBL" id="SEH88153.1"/>
    </source>
</evidence>
<reference evidence="5" key="1">
    <citation type="submission" date="2016-09" db="EMBL/GenBank/DDBJ databases">
        <authorList>
            <person name="Koehorst J."/>
        </authorList>
    </citation>
    <scope>NUCLEOTIDE SEQUENCE [LARGE SCALE GENOMIC DNA]</scope>
</reference>
<dbReference type="STRING" id="1679444.PYTT_1424"/>
<feature type="signal peptide" evidence="2">
    <location>
        <begin position="1"/>
        <end position="18"/>
    </location>
</feature>
<dbReference type="Pfam" id="PF01832">
    <property type="entry name" value="Glucosaminidase"/>
    <property type="match status" value="1"/>
</dbReference>
<proteinExistence type="predicted"/>
<feature type="domain" description="Mannosyl-glycoprotein endo-beta-N-acetylglucosamidase-like" evidence="3">
    <location>
        <begin position="26"/>
        <end position="103"/>
    </location>
</feature>